<feature type="domain" description="GST C-terminal" evidence="3">
    <location>
        <begin position="95"/>
        <end position="228"/>
    </location>
</feature>
<dbReference type="SUPFAM" id="SSF52833">
    <property type="entry name" value="Thioredoxin-like"/>
    <property type="match status" value="1"/>
</dbReference>
<proteinExistence type="inferred from homology"/>
<dbReference type="Pfam" id="PF00043">
    <property type="entry name" value="GST_C"/>
    <property type="match status" value="1"/>
</dbReference>
<dbReference type="PROSITE" id="PS50404">
    <property type="entry name" value="GST_NTER"/>
    <property type="match status" value="1"/>
</dbReference>
<protein>
    <submittedName>
        <fullName evidence="4">Glutathione S-transferase</fullName>
    </submittedName>
</protein>
<dbReference type="SUPFAM" id="SSF47616">
    <property type="entry name" value="GST C-terminal domain-like"/>
    <property type="match status" value="1"/>
</dbReference>
<dbReference type="InterPro" id="IPR040079">
    <property type="entry name" value="Glutathione_S-Trfase"/>
</dbReference>
<dbReference type="SFLD" id="SFLDG00358">
    <property type="entry name" value="Main_(cytGST)"/>
    <property type="match status" value="1"/>
</dbReference>
<dbReference type="AlphaFoldDB" id="A0AAN6Q9E4"/>
<evidence type="ECO:0000259" key="3">
    <source>
        <dbReference type="PROSITE" id="PS50405"/>
    </source>
</evidence>
<name>A0AAN6Q9E4_9PEZI</name>
<dbReference type="InterPro" id="IPR004046">
    <property type="entry name" value="GST_C"/>
</dbReference>
<dbReference type="InterPro" id="IPR004045">
    <property type="entry name" value="Glutathione_S-Trfase_N"/>
</dbReference>
<comment type="similarity">
    <text evidence="1">Belongs to the GST superfamily.</text>
</comment>
<gene>
    <name evidence="4" type="ORF">N658DRAFT_482875</name>
</gene>
<feature type="domain" description="GST N-terminal" evidence="2">
    <location>
        <begin position="7"/>
        <end position="88"/>
    </location>
</feature>
<sequence>MTSHSNLKPIKVYGKDGPNPPKVAFILDELNIPKEVDPVQFSDVKQPAYLAINPNGRMPSIHDPNTNLTLWESGAIVEYLIETYDTDRKISFAPGSHEAYLAKQWLFFQTTGQGPYYGQAVWFTRYHPEKLPSVQTRYFNEMKRVTAVLEGHLAKQKEEHGAKDGFDGPWLVGNKLSYADLAFVPWQRYVAGIIKGAGQEFDEAEYPLVTEWVAKMSGRESVKAALDL</sequence>
<dbReference type="InterPro" id="IPR036249">
    <property type="entry name" value="Thioredoxin-like_sf"/>
</dbReference>
<dbReference type="CDD" id="cd03048">
    <property type="entry name" value="GST_N_Ure2p_like"/>
    <property type="match status" value="1"/>
</dbReference>
<dbReference type="CDD" id="cd10293">
    <property type="entry name" value="GST_C_Ure2p"/>
    <property type="match status" value="1"/>
</dbReference>
<evidence type="ECO:0000259" key="2">
    <source>
        <dbReference type="PROSITE" id="PS50404"/>
    </source>
</evidence>
<evidence type="ECO:0000313" key="5">
    <source>
        <dbReference type="Proteomes" id="UP001305647"/>
    </source>
</evidence>
<dbReference type="PROSITE" id="PS50405">
    <property type="entry name" value="GST_CTER"/>
    <property type="match status" value="1"/>
</dbReference>
<dbReference type="Proteomes" id="UP001305647">
    <property type="component" value="Unassembled WGS sequence"/>
</dbReference>
<dbReference type="PANTHER" id="PTHR44051:SF23">
    <property type="entry name" value="GLUTATHIONE S-TRANSFERASE-LIKE PROTEIN TPCF"/>
    <property type="match status" value="1"/>
</dbReference>
<dbReference type="SFLD" id="SFLDS00019">
    <property type="entry name" value="Glutathione_Transferase_(cytos"/>
    <property type="match status" value="1"/>
</dbReference>
<evidence type="ECO:0000256" key="1">
    <source>
        <dbReference type="ARBA" id="ARBA00007409"/>
    </source>
</evidence>
<comment type="caution">
    <text evidence="4">The sequence shown here is derived from an EMBL/GenBank/DDBJ whole genome shotgun (WGS) entry which is preliminary data.</text>
</comment>
<dbReference type="EMBL" id="MU863625">
    <property type="protein sequence ID" value="KAK4105366.1"/>
    <property type="molecule type" value="Genomic_DNA"/>
</dbReference>
<reference evidence="4" key="2">
    <citation type="submission" date="2023-05" db="EMBL/GenBank/DDBJ databases">
        <authorList>
            <consortium name="Lawrence Berkeley National Laboratory"/>
            <person name="Steindorff A."/>
            <person name="Hensen N."/>
            <person name="Bonometti L."/>
            <person name="Westerberg I."/>
            <person name="Brannstrom I.O."/>
            <person name="Guillou S."/>
            <person name="Cros-Aarteil S."/>
            <person name="Calhoun S."/>
            <person name="Haridas S."/>
            <person name="Kuo A."/>
            <person name="Mondo S."/>
            <person name="Pangilinan J."/>
            <person name="Riley R."/>
            <person name="Labutti K."/>
            <person name="Andreopoulos B."/>
            <person name="Lipzen A."/>
            <person name="Chen C."/>
            <person name="Yanf M."/>
            <person name="Daum C."/>
            <person name="Ng V."/>
            <person name="Clum A."/>
            <person name="Ohm R."/>
            <person name="Martin F."/>
            <person name="Silar P."/>
            <person name="Natvig D."/>
            <person name="Lalanne C."/>
            <person name="Gautier V."/>
            <person name="Ament-Velasquez S.L."/>
            <person name="Kruys A."/>
            <person name="Hutchinson M.I."/>
            <person name="Powell A.J."/>
            <person name="Barry K."/>
            <person name="Miller A.N."/>
            <person name="Grigoriev I.V."/>
            <person name="Debuchy R."/>
            <person name="Gladieux P."/>
            <person name="Thoren M.H."/>
            <person name="Johannesson H."/>
        </authorList>
    </citation>
    <scope>NUCLEOTIDE SEQUENCE</scope>
    <source>
        <strain evidence="4">CBS 757.83</strain>
    </source>
</reference>
<reference evidence="4" key="1">
    <citation type="journal article" date="2023" name="Mol. Phylogenet. Evol.">
        <title>Genome-scale phylogeny and comparative genomics of the fungal order Sordariales.</title>
        <authorList>
            <person name="Hensen N."/>
            <person name="Bonometti L."/>
            <person name="Westerberg I."/>
            <person name="Brannstrom I.O."/>
            <person name="Guillou S."/>
            <person name="Cros-Aarteil S."/>
            <person name="Calhoun S."/>
            <person name="Haridas S."/>
            <person name="Kuo A."/>
            <person name="Mondo S."/>
            <person name="Pangilinan J."/>
            <person name="Riley R."/>
            <person name="LaButti K."/>
            <person name="Andreopoulos B."/>
            <person name="Lipzen A."/>
            <person name="Chen C."/>
            <person name="Yan M."/>
            <person name="Daum C."/>
            <person name="Ng V."/>
            <person name="Clum A."/>
            <person name="Steindorff A."/>
            <person name="Ohm R.A."/>
            <person name="Martin F."/>
            <person name="Silar P."/>
            <person name="Natvig D.O."/>
            <person name="Lalanne C."/>
            <person name="Gautier V."/>
            <person name="Ament-Velasquez S.L."/>
            <person name="Kruys A."/>
            <person name="Hutchinson M.I."/>
            <person name="Powell A.J."/>
            <person name="Barry K."/>
            <person name="Miller A.N."/>
            <person name="Grigoriev I.V."/>
            <person name="Debuchy R."/>
            <person name="Gladieux P."/>
            <person name="Hiltunen Thoren M."/>
            <person name="Johannesson H."/>
        </authorList>
    </citation>
    <scope>NUCLEOTIDE SEQUENCE</scope>
    <source>
        <strain evidence="4">CBS 757.83</strain>
    </source>
</reference>
<evidence type="ECO:0000313" key="4">
    <source>
        <dbReference type="EMBL" id="KAK4105366.1"/>
    </source>
</evidence>
<dbReference type="InterPro" id="IPR010987">
    <property type="entry name" value="Glutathione-S-Trfase_C-like"/>
</dbReference>
<dbReference type="InterPro" id="IPR036282">
    <property type="entry name" value="Glutathione-S-Trfase_C_sf"/>
</dbReference>
<dbReference type="Gene3D" id="1.20.1050.10">
    <property type="match status" value="1"/>
</dbReference>
<keyword evidence="5" id="KW-1185">Reference proteome</keyword>
<dbReference type="PANTHER" id="PTHR44051">
    <property type="entry name" value="GLUTATHIONE S-TRANSFERASE-RELATED"/>
    <property type="match status" value="1"/>
</dbReference>
<organism evidence="4 5">
    <name type="scientific">Parathielavia hyrcaniae</name>
    <dbReference type="NCBI Taxonomy" id="113614"/>
    <lineage>
        <taxon>Eukaryota</taxon>
        <taxon>Fungi</taxon>
        <taxon>Dikarya</taxon>
        <taxon>Ascomycota</taxon>
        <taxon>Pezizomycotina</taxon>
        <taxon>Sordariomycetes</taxon>
        <taxon>Sordariomycetidae</taxon>
        <taxon>Sordariales</taxon>
        <taxon>Chaetomiaceae</taxon>
        <taxon>Parathielavia</taxon>
    </lineage>
</organism>
<dbReference type="Gene3D" id="3.40.30.10">
    <property type="entry name" value="Glutaredoxin"/>
    <property type="match status" value="1"/>
</dbReference>
<accession>A0AAN6Q9E4</accession>
<dbReference type="Pfam" id="PF13417">
    <property type="entry name" value="GST_N_3"/>
    <property type="match status" value="1"/>
</dbReference>